<evidence type="ECO:0000256" key="3">
    <source>
        <dbReference type="ARBA" id="ARBA00022598"/>
    </source>
</evidence>
<protein>
    <recommendedName>
        <fullName evidence="1">tRNA(Ile)-lysidine synthetase</fullName>
        <ecNumber evidence="1">6.3.4.19</ecNumber>
    </recommendedName>
</protein>
<evidence type="ECO:0000259" key="8">
    <source>
        <dbReference type="Pfam" id="PF01171"/>
    </source>
</evidence>
<keyword evidence="4" id="KW-0819">tRNA processing</keyword>
<proteinExistence type="inferred from homology"/>
<evidence type="ECO:0000256" key="6">
    <source>
        <dbReference type="ARBA" id="ARBA00022840"/>
    </source>
</evidence>
<name>X0S5N5_9ZZZZ</name>
<evidence type="ECO:0000259" key="9">
    <source>
        <dbReference type="Pfam" id="PF09179"/>
    </source>
</evidence>
<dbReference type="Gene3D" id="1.20.59.20">
    <property type="match status" value="1"/>
</dbReference>
<keyword evidence="2" id="KW-0963">Cytoplasm</keyword>
<keyword evidence="3" id="KW-0436">Ligase</keyword>
<dbReference type="InterPro" id="IPR012795">
    <property type="entry name" value="tRNA_Ile_lys_synt_N"/>
</dbReference>
<comment type="caution">
    <text evidence="10">The sequence shown here is derived from an EMBL/GenBank/DDBJ whole genome shotgun (WGS) entry which is preliminary data.</text>
</comment>
<dbReference type="Pfam" id="PF09179">
    <property type="entry name" value="TilS"/>
    <property type="match status" value="1"/>
</dbReference>
<dbReference type="InterPro" id="IPR012094">
    <property type="entry name" value="tRNA_Ile_lys_synt"/>
</dbReference>
<dbReference type="CDD" id="cd01992">
    <property type="entry name" value="TilS_N"/>
    <property type="match status" value="1"/>
</dbReference>
<evidence type="ECO:0000256" key="5">
    <source>
        <dbReference type="ARBA" id="ARBA00022741"/>
    </source>
</evidence>
<dbReference type="HAMAP" id="MF_01161">
    <property type="entry name" value="tRNA_Ile_lys_synt"/>
    <property type="match status" value="1"/>
</dbReference>
<reference evidence="10" key="1">
    <citation type="journal article" date="2014" name="Front. Microbiol.">
        <title>High frequency of phylogenetically diverse reductive dehalogenase-homologous genes in deep subseafloor sedimentary metagenomes.</title>
        <authorList>
            <person name="Kawai M."/>
            <person name="Futagami T."/>
            <person name="Toyoda A."/>
            <person name="Takaki Y."/>
            <person name="Nishi S."/>
            <person name="Hori S."/>
            <person name="Arai W."/>
            <person name="Tsubouchi T."/>
            <person name="Morono Y."/>
            <person name="Uchiyama I."/>
            <person name="Ito T."/>
            <person name="Fujiyama A."/>
            <person name="Inagaki F."/>
            <person name="Takami H."/>
        </authorList>
    </citation>
    <scope>NUCLEOTIDE SEQUENCE</scope>
    <source>
        <strain evidence="10">Expedition CK06-06</strain>
    </source>
</reference>
<feature type="domain" description="tRNA(Ile)-lysidine/2-thiocytidine synthase N-terminal" evidence="8">
    <location>
        <begin position="26"/>
        <end position="210"/>
    </location>
</feature>
<accession>X0S5N5</accession>
<evidence type="ECO:0000256" key="2">
    <source>
        <dbReference type="ARBA" id="ARBA00022490"/>
    </source>
</evidence>
<dbReference type="EMBL" id="BARS01002684">
    <property type="protein sequence ID" value="GAF71242.1"/>
    <property type="molecule type" value="Genomic_DNA"/>
</dbReference>
<dbReference type="PANTHER" id="PTHR43033">
    <property type="entry name" value="TRNA(ILE)-LYSIDINE SYNTHASE-RELATED"/>
    <property type="match status" value="1"/>
</dbReference>
<dbReference type="GO" id="GO:0005737">
    <property type="term" value="C:cytoplasm"/>
    <property type="evidence" value="ECO:0007669"/>
    <property type="project" value="InterPro"/>
</dbReference>
<dbReference type="InterPro" id="IPR014729">
    <property type="entry name" value="Rossmann-like_a/b/a_fold"/>
</dbReference>
<evidence type="ECO:0000256" key="7">
    <source>
        <dbReference type="ARBA" id="ARBA00048539"/>
    </source>
</evidence>
<dbReference type="AlphaFoldDB" id="X0S5N5"/>
<evidence type="ECO:0000313" key="10">
    <source>
        <dbReference type="EMBL" id="GAF71242.1"/>
    </source>
</evidence>
<dbReference type="GO" id="GO:0008033">
    <property type="term" value="P:tRNA processing"/>
    <property type="evidence" value="ECO:0007669"/>
    <property type="project" value="UniProtKB-KW"/>
</dbReference>
<organism evidence="10">
    <name type="scientific">marine sediment metagenome</name>
    <dbReference type="NCBI Taxonomy" id="412755"/>
    <lineage>
        <taxon>unclassified sequences</taxon>
        <taxon>metagenomes</taxon>
        <taxon>ecological metagenomes</taxon>
    </lineage>
</organism>
<evidence type="ECO:0000256" key="1">
    <source>
        <dbReference type="ARBA" id="ARBA00013267"/>
    </source>
</evidence>
<dbReference type="SUPFAM" id="SSF52402">
    <property type="entry name" value="Adenine nucleotide alpha hydrolases-like"/>
    <property type="match status" value="1"/>
</dbReference>
<feature type="domain" description="tRNA(Ile)-lysidine synthase substrate-binding" evidence="9">
    <location>
        <begin position="262"/>
        <end position="317"/>
    </location>
</feature>
<dbReference type="InterPro" id="IPR015262">
    <property type="entry name" value="tRNA_Ile_lys_synt_subst-bd"/>
</dbReference>
<evidence type="ECO:0000256" key="4">
    <source>
        <dbReference type="ARBA" id="ARBA00022694"/>
    </source>
</evidence>
<sequence length="349" mass="39181">MKRIKLESRVLNFVGKHSLVAPGETVVVAVSGGADSVCLLDLLTKWQQQLGIRVHAAHLNHQLRGAEAEADARYVAYLAGSLDVPITIDARDVNAYRRERNCSVEEAARELRYDFLAAVAKNVNARLVAVGHTRDDQVETILLHILRGAGTAGLRGLKPCLPVVNSIRVIRPLLEITREETMSYCQQHQLEPRSDSSNFSLSFLRNRLRLELLPLLRKYNPGIDRALIRLAEIADGDVSFIEQQALQLWDKVAREEEQVVYLDREKVAPLPIALQRQLIRLAIIKILGNARDIEANHVEAIRSLLAKPRGKRVSLPHGLVCQGEHSEVVIASRSRELTNREQGQDYQEH</sequence>
<keyword evidence="5" id="KW-0547">Nucleotide-binding</keyword>
<comment type="catalytic activity">
    <reaction evidence="7">
        <text>cytidine(34) in tRNA(Ile2) + L-lysine + ATP = lysidine(34) in tRNA(Ile2) + AMP + diphosphate + H(+)</text>
        <dbReference type="Rhea" id="RHEA:43744"/>
        <dbReference type="Rhea" id="RHEA-COMP:10625"/>
        <dbReference type="Rhea" id="RHEA-COMP:10670"/>
        <dbReference type="ChEBI" id="CHEBI:15378"/>
        <dbReference type="ChEBI" id="CHEBI:30616"/>
        <dbReference type="ChEBI" id="CHEBI:32551"/>
        <dbReference type="ChEBI" id="CHEBI:33019"/>
        <dbReference type="ChEBI" id="CHEBI:82748"/>
        <dbReference type="ChEBI" id="CHEBI:83665"/>
        <dbReference type="ChEBI" id="CHEBI:456215"/>
        <dbReference type="EC" id="6.3.4.19"/>
    </reaction>
</comment>
<keyword evidence="6" id="KW-0067">ATP-binding</keyword>
<dbReference type="GO" id="GO:0032267">
    <property type="term" value="F:tRNA(Ile)-lysidine synthase activity"/>
    <property type="evidence" value="ECO:0007669"/>
    <property type="project" value="UniProtKB-EC"/>
</dbReference>
<dbReference type="Gene3D" id="3.40.50.620">
    <property type="entry name" value="HUPs"/>
    <property type="match status" value="1"/>
</dbReference>
<dbReference type="Pfam" id="PF01171">
    <property type="entry name" value="ATP_bind_3"/>
    <property type="match status" value="1"/>
</dbReference>
<gene>
    <name evidence="10" type="ORF">S01H1_05152</name>
</gene>
<dbReference type="SUPFAM" id="SSF82829">
    <property type="entry name" value="MesJ substrate recognition domain-like"/>
    <property type="match status" value="1"/>
</dbReference>
<dbReference type="PANTHER" id="PTHR43033:SF1">
    <property type="entry name" value="TRNA(ILE)-LYSIDINE SYNTHASE-RELATED"/>
    <property type="match status" value="1"/>
</dbReference>
<dbReference type="NCBIfam" id="TIGR02432">
    <property type="entry name" value="lysidine_TilS_N"/>
    <property type="match status" value="1"/>
</dbReference>
<dbReference type="InterPro" id="IPR011063">
    <property type="entry name" value="TilS/TtcA_N"/>
</dbReference>
<dbReference type="GO" id="GO:0005524">
    <property type="term" value="F:ATP binding"/>
    <property type="evidence" value="ECO:0007669"/>
    <property type="project" value="UniProtKB-KW"/>
</dbReference>
<dbReference type="EC" id="6.3.4.19" evidence="1"/>